<accession>A0ABZ2Y0J9</accession>
<evidence type="ECO:0000256" key="14">
    <source>
        <dbReference type="ARBA" id="ARBA00049338"/>
    </source>
</evidence>
<dbReference type="PANTHER" id="PTHR48085">
    <property type="entry name" value="CADMIUM/ZINC-TRANSPORTING ATPASE HMA2-RELATED"/>
    <property type="match status" value="1"/>
</dbReference>
<dbReference type="InterPro" id="IPR027256">
    <property type="entry name" value="P-typ_ATPase_IB"/>
</dbReference>
<feature type="transmembrane region" description="Helical" evidence="15">
    <location>
        <begin position="315"/>
        <end position="335"/>
    </location>
</feature>
<evidence type="ECO:0000313" key="18">
    <source>
        <dbReference type="Proteomes" id="UP001486565"/>
    </source>
</evidence>
<keyword evidence="7 15" id="KW-0479">Metal-binding</keyword>
<dbReference type="PROSITE" id="PS01047">
    <property type="entry name" value="HMA_1"/>
    <property type="match status" value="1"/>
</dbReference>
<dbReference type="InterPro" id="IPR023214">
    <property type="entry name" value="HAD_sf"/>
</dbReference>
<dbReference type="CDD" id="cd00371">
    <property type="entry name" value="HMA"/>
    <property type="match status" value="1"/>
</dbReference>
<feature type="transmembrane region" description="Helical" evidence="15">
    <location>
        <begin position="647"/>
        <end position="667"/>
    </location>
</feature>
<dbReference type="SUPFAM" id="SSF81653">
    <property type="entry name" value="Calcium ATPase, transduction domain A"/>
    <property type="match status" value="1"/>
</dbReference>
<dbReference type="InterPro" id="IPR018303">
    <property type="entry name" value="ATPase_P-typ_P_site"/>
</dbReference>
<protein>
    <recommendedName>
        <fullName evidence="13">Cd(2+)-exporting ATPase</fullName>
        <ecNumber evidence="13">7.2.2.21</ecNumber>
    </recommendedName>
</protein>
<dbReference type="SUPFAM" id="SSF55008">
    <property type="entry name" value="HMA, heavy metal-associated domain"/>
    <property type="match status" value="1"/>
</dbReference>
<dbReference type="Pfam" id="PF00403">
    <property type="entry name" value="HMA"/>
    <property type="match status" value="1"/>
</dbReference>
<keyword evidence="8 15" id="KW-0547">Nucleotide-binding</keyword>
<dbReference type="InterPro" id="IPR006121">
    <property type="entry name" value="HMA_dom"/>
</dbReference>
<feature type="domain" description="HMA" evidence="16">
    <location>
        <begin position="2"/>
        <end position="64"/>
    </location>
</feature>
<dbReference type="InterPro" id="IPR023298">
    <property type="entry name" value="ATPase_P-typ_TM_dom_sf"/>
</dbReference>
<evidence type="ECO:0000256" key="5">
    <source>
        <dbReference type="ARBA" id="ARBA00022553"/>
    </source>
</evidence>
<evidence type="ECO:0000256" key="7">
    <source>
        <dbReference type="ARBA" id="ARBA00022723"/>
    </source>
</evidence>
<comment type="catalytic activity">
    <reaction evidence="14">
        <text>Cd(2+)(in) + ATP + H2O = Cd(2+)(out) + ADP + phosphate + H(+)</text>
        <dbReference type="Rhea" id="RHEA:12132"/>
        <dbReference type="ChEBI" id="CHEBI:15377"/>
        <dbReference type="ChEBI" id="CHEBI:15378"/>
        <dbReference type="ChEBI" id="CHEBI:30616"/>
        <dbReference type="ChEBI" id="CHEBI:43474"/>
        <dbReference type="ChEBI" id="CHEBI:48775"/>
        <dbReference type="ChEBI" id="CHEBI:456216"/>
        <dbReference type="EC" id="7.2.2.21"/>
    </reaction>
</comment>
<evidence type="ECO:0000256" key="2">
    <source>
        <dbReference type="ARBA" id="ARBA00006024"/>
    </source>
</evidence>
<keyword evidence="6 15" id="KW-0812">Transmembrane</keyword>
<dbReference type="InterPro" id="IPR036412">
    <property type="entry name" value="HAD-like_sf"/>
</dbReference>
<feature type="transmembrane region" description="Helical" evidence="15">
    <location>
        <begin position="347"/>
        <end position="368"/>
    </location>
</feature>
<evidence type="ECO:0000259" key="16">
    <source>
        <dbReference type="PROSITE" id="PS50846"/>
    </source>
</evidence>
<keyword evidence="3 15" id="KW-1003">Cell membrane</keyword>
<proteinExistence type="inferred from homology"/>
<evidence type="ECO:0000256" key="4">
    <source>
        <dbReference type="ARBA" id="ARBA00022539"/>
    </source>
</evidence>
<keyword evidence="12 15" id="KW-0472">Membrane</keyword>
<dbReference type="SUPFAM" id="SSF56784">
    <property type="entry name" value="HAD-like"/>
    <property type="match status" value="1"/>
</dbReference>
<dbReference type="PROSITE" id="PS50846">
    <property type="entry name" value="HMA_2"/>
    <property type="match status" value="1"/>
</dbReference>
<sequence length="699" mass="75746">MVKKELILEGLDCANCASKIETQVKAIPGVQNAYVDFVSQKLTLEINSPSKIVSIVEEASAIATSVEPGICVLENTARETRKEEKEDYKELIILGIGIVLYALAFILPLSPLAEKLIFLASYLFVGTEVLLKALKNIFKGQVFDENFLMALATIGAFAIGEFPEAVAVMVFYQIGEFFQDLAVNRSRKSIQALMDIRPDYAHLKLEDGSKVVSPEEVTIGDLILVKPGEKIPLDGIVVEGTSTLDTSALTGESLPREVKAEDEVLSGSINQRGLLTIKVTKLFSESTVSKILDLVQNASSKKAPTENFITKFARYYTPAVVISAALLAFLPPLMIPGATFSEWVYRALIFLVISCPCALVVSIPLGFFGGIGGASKNGILIKGSNFLEALNDVHTVVFDKTGTLTKGVFKVTRINPTGNLSKEVLLECAALAESYSTHPIALSILKAYEKDIDKSRISVVEEIPGHGVKVTIDGKEILVGNKKLMLEHSIPVEDSTSGTLVHIAVERNYEGFIVISDEIKEDSSKAIKELKALGIKKTVMLTGDHHSTAKEIAEELKLDEFHSQLLPHEKVEKLEFIQNQMLSKQKLIFVGDGINDAPVLARADIGVAMGGLGSDAAIEAADIVLMTDEPSKLVSAIKIANKTRRIVWENIIFALGVKIFVLALGAFGFATMWAAVFSDVGVALIAVLNAMRVINTKIN</sequence>
<evidence type="ECO:0000313" key="17">
    <source>
        <dbReference type="EMBL" id="WZL68838.1"/>
    </source>
</evidence>
<dbReference type="InterPro" id="IPR051014">
    <property type="entry name" value="Cation_Transport_ATPase_IB"/>
</dbReference>
<dbReference type="Gene3D" id="3.40.1110.10">
    <property type="entry name" value="Calcium-transporting ATPase, cytoplasmic domain N"/>
    <property type="match status" value="1"/>
</dbReference>
<dbReference type="PRINTS" id="PR00119">
    <property type="entry name" value="CATATPASE"/>
</dbReference>
<dbReference type="Gene3D" id="3.40.50.1000">
    <property type="entry name" value="HAD superfamily/HAD-like"/>
    <property type="match status" value="1"/>
</dbReference>
<evidence type="ECO:0000256" key="12">
    <source>
        <dbReference type="ARBA" id="ARBA00023136"/>
    </source>
</evidence>
<evidence type="ECO:0000256" key="10">
    <source>
        <dbReference type="ARBA" id="ARBA00022967"/>
    </source>
</evidence>
<dbReference type="RefSeq" id="WP_341875844.1">
    <property type="nucleotide sequence ID" value="NZ_CP121687.1"/>
</dbReference>
<evidence type="ECO:0000256" key="1">
    <source>
        <dbReference type="ARBA" id="ARBA00004651"/>
    </source>
</evidence>
<dbReference type="CDD" id="cd07548">
    <property type="entry name" value="P-type_ATPase-Cd_Zn_Co_like"/>
    <property type="match status" value="1"/>
</dbReference>
<reference evidence="17 18" key="1">
    <citation type="submission" date="2023-03" db="EMBL/GenBank/DDBJ databases">
        <title>Novel Species.</title>
        <authorList>
            <person name="Ma S."/>
        </authorList>
    </citation>
    <scope>NUCLEOTIDE SEQUENCE [LARGE SCALE GENOMIC DNA]</scope>
    <source>
        <strain evidence="17 18">LIND6LT2</strain>
    </source>
</reference>
<dbReference type="PANTHER" id="PTHR48085:SF5">
    <property type="entry name" value="CADMIUM_ZINC-TRANSPORTING ATPASE HMA4-RELATED"/>
    <property type="match status" value="1"/>
</dbReference>
<dbReference type="InterPro" id="IPR036163">
    <property type="entry name" value="HMA_dom_sf"/>
</dbReference>
<evidence type="ECO:0000256" key="15">
    <source>
        <dbReference type="RuleBase" id="RU362081"/>
    </source>
</evidence>
<dbReference type="PRINTS" id="PR00941">
    <property type="entry name" value="CDATPASE"/>
</dbReference>
<evidence type="ECO:0000256" key="6">
    <source>
        <dbReference type="ARBA" id="ARBA00022692"/>
    </source>
</evidence>
<dbReference type="NCBIfam" id="TIGR01525">
    <property type="entry name" value="ATPase-IB_hvy"/>
    <property type="match status" value="1"/>
</dbReference>
<evidence type="ECO:0000256" key="3">
    <source>
        <dbReference type="ARBA" id="ARBA00022475"/>
    </source>
</evidence>
<keyword evidence="4" id="KW-0104">Cadmium</keyword>
<dbReference type="Gene3D" id="2.70.150.10">
    <property type="entry name" value="Calcium-transporting ATPase, cytoplasmic transduction domain A"/>
    <property type="match status" value="1"/>
</dbReference>
<dbReference type="EC" id="7.2.2.21" evidence="13"/>
<organism evidence="17 18">
    <name type="scientific">Defluviitalea saccharophila</name>
    <dbReference type="NCBI Taxonomy" id="879970"/>
    <lineage>
        <taxon>Bacteria</taxon>
        <taxon>Bacillati</taxon>
        <taxon>Bacillota</taxon>
        <taxon>Clostridia</taxon>
        <taxon>Lachnospirales</taxon>
        <taxon>Defluviitaleaceae</taxon>
        <taxon>Defluviitalea</taxon>
    </lineage>
</organism>
<comment type="subcellular location">
    <subcellularLocation>
        <location evidence="1">Cell membrane</location>
        <topology evidence="1">Multi-pass membrane protein</topology>
    </subcellularLocation>
</comment>
<dbReference type="Proteomes" id="UP001486565">
    <property type="component" value="Chromosome"/>
</dbReference>
<dbReference type="InterPro" id="IPR023299">
    <property type="entry name" value="ATPase_P-typ_cyto_dom_N"/>
</dbReference>
<keyword evidence="9 15" id="KW-0067">ATP-binding</keyword>
<dbReference type="PROSITE" id="PS00154">
    <property type="entry name" value="ATPASE_E1_E2"/>
    <property type="match status" value="1"/>
</dbReference>
<keyword evidence="5" id="KW-0597">Phosphoprotein</keyword>
<dbReference type="SFLD" id="SFLDS00003">
    <property type="entry name" value="Haloacid_Dehalogenase"/>
    <property type="match status" value="1"/>
</dbReference>
<dbReference type="Pfam" id="PF00122">
    <property type="entry name" value="E1-E2_ATPase"/>
    <property type="match status" value="1"/>
</dbReference>
<dbReference type="InterPro" id="IPR059000">
    <property type="entry name" value="ATPase_P-type_domA"/>
</dbReference>
<evidence type="ECO:0000256" key="13">
    <source>
        <dbReference type="ARBA" id="ARBA00039103"/>
    </source>
</evidence>
<dbReference type="SUPFAM" id="SSF81665">
    <property type="entry name" value="Calcium ATPase, transmembrane domain M"/>
    <property type="match status" value="1"/>
</dbReference>
<dbReference type="InterPro" id="IPR044492">
    <property type="entry name" value="P_typ_ATPase_HD_dom"/>
</dbReference>
<dbReference type="EMBL" id="CP121687">
    <property type="protein sequence ID" value="WZL68838.1"/>
    <property type="molecule type" value="Genomic_DNA"/>
</dbReference>
<dbReference type="NCBIfam" id="TIGR01494">
    <property type="entry name" value="ATPase_P-type"/>
    <property type="match status" value="1"/>
</dbReference>
<dbReference type="InterPro" id="IPR008250">
    <property type="entry name" value="ATPase_P-typ_transduc_dom_A_sf"/>
</dbReference>
<keyword evidence="10" id="KW-1278">Translocase</keyword>
<keyword evidence="18" id="KW-1185">Reference proteome</keyword>
<evidence type="ECO:0000256" key="8">
    <source>
        <dbReference type="ARBA" id="ARBA00022741"/>
    </source>
</evidence>
<feature type="transmembrane region" description="Helical" evidence="15">
    <location>
        <begin position="673"/>
        <end position="694"/>
    </location>
</feature>
<gene>
    <name evidence="17" type="ORF">QBE51_08350</name>
</gene>
<evidence type="ECO:0000256" key="11">
    <source>
        <dbReference type="ARBA" id="ARBA00022989"/>
    </source>
</evidence>
<dbReference type="Pfam" id="PF00702">
    <property type="entry name" value="Hydrolase"/>
    <property type="match status" value="1"/>
</dbReference>
<evidence type="ECO:0000256" key="9">
    <source>
        <dbReference type="ARBA" id="ARBA00022840"/>
    </source>
</evidence>
<dbReference type="InterPro" id="IPR017969">
    <property type="entry name" value="Heavy-metal-associated_CS"/>
</dbReference>
<name>A0ABZ2Y0J9_9FIRM</name>
<comment type="similarity">
    <text evidence="2 15">Belongs to the cation transport ATPase (P-type) (TC 3.A.3) family. Type IB subfamily.</text>
</comment>
<dbReference type="Gene3D" id="3.30.70.100">
    <property type="match status" value="1"/>
</dbReference>
<dbReference type="SFLD" id="SFLDF00027">
    <property type="entry name" value="p-type_atpase"/>
    <property type="match status" value="1"/>
</dbReference>
<dbReference type="InterPro" id="IPR001757">
    <property type="entry name" value="P_typ_ATPase"/>
</dbReference>
<keyword evidence="11 15" id="KW-1133">Transmembrane helix</keyword>
<dbReference type="SFLD" id="SFLDG00002">
    <property type="entry name" value="C1.7:_P-type_atpase_like"/>
    <property type="match status" value="1"/>
</dbReference>
<feature type="transmembrane region" description="Helical" evidence="15">
    <location>
        <begin position="91"/>
        <end position="110"/>
    </location>
</feature>
<dbReference type="NCBIfam" id="TIGR01512">
    <property type="entry name" value="ATPase-IB2_Cd"/>
    <property type="match status" value="1"/>
</dbReference>